<dbReference type="Gene3D" id="1.20.1720.10">
    <property type="entry name" value="Multidrug resistance protein D"/>
    <property type="match status" value="1"/>
</dbReference>
<dbReference type="GO" id="GO:0042910">
    <property type="term" value="F:xenobiotic transmembrane transporter activity"/>
    <property type="evidence" value="ECO:0007669"/>
    <property type="project" value="InterPro"/>
</dbReference>
<comment type="similarity">
    <text evidence="2">Belongs to the major facilitator superfamily. Bcr/CmlA family.</text>
</comment>
<evidence type="ECO:0000259" key="9">
    <source>
        <dbReference type="PROSITE" id="PS50850"/>
    </source>
</evidence>
<proteinExistence type="inferred from homology"/>
<dbReference type="SUPFAM" id="SSF103473">
    <property type="entry name" value="MFS general substrate transporter"/>
    <property type="match status" value="1"/>
</dbReference>
<feature type="transmembrane region" description="Helical" evidence="8">
    <location>
        <begin position="195"/>
        <end position="219"/>
    </location>
</feature>
<evidence type="ECO:0000313" key="10">
    <source>
        <dbReference type="EMBL" id="KKM69769.1"/>
    </source>
</evidence>
<dbReference type="CDD" id="cd17320">
    <property type="entry name" value="MFS_MdfA_MDR_like"/>
    <property type="match status" value="1"/>
</dbReference>
<comment type="subcellular location">
    <subcellularLocation>
        <location evidence="1">Cell membrane</location>
        <topology evidence="1">Multi-pass membrane protein</topology>
    </subcellularLocation>
</comment>
<evidence type="ECO:0000256" key="2">
    <source>
        <dbReference type="ARBA" id="ARBA00006236"/>
    </source>
</evidence>
<keyword evidence="6 8" id="KW-1133">Transmembrane helix</keyword>
<feature type="transmembrane region" description="Helical" evidence="8">
    <location>
        <begin position="295"/>
        <end position="316"/>
    </location>
</feature>
<dbReference type="NCBIfam" id="TIGR00710">
    <property type="entry name" value="efflux_Bcr_CflA"/>
    <property type="match status" value="1"/>
</dbReference>
<feature type="transmembrane region" description="Helical" evidence="8">
    <location>
        <begin position="57"/>
        <end position="77"/>
    </location>
</feature>
<feature type="domain" description="Major facilitator superfamily (MFS) profile" evidence="9">
    <location>
        <begin position="1"/>
        <end position="374"/>
    </location>
</feature>
<keyword evidence="5 8" id="KW-0812">Transmembrane</keyword>
<organism evidence="10">
    <name type="scientific">marine sediment metagenome</name>
    <dbReference type="NCBI Taxonomy" id="412755"/>
    <lineage>
        <taxon>unclassified sequences</taxon>
        <taxon>metagenomes</taxon>
        <taxon>ecological metagenomes</taxon>
    </lineage>
</organism>
<sequence>MLAPFSIDAYLPAFPGIEAEFGVGRATLSQSLGAYLAAFAISTLFWGPLSDRIGRRLVILGSSIIYVLASVGCALAKDIDSFLLLRILQGLAASGGLVAGRAMIRDAYSAQNAHKAMSHVMLMFAIAPAIAPLVGAWLYDEWGWHSIFWFLTSLGGLLIVLVLFVDETLSRSRRQSAHPLAVIKTYAQMLVHGRFLALVFSVSFAFAGLFLYIAGAPTVIYDFLGLDRHDFSLQFIPMVGGMMLGSYISSRLAHYWPTLRTITLGLAIMLTAVISNMMLVWFFDAKIMTVIPPLVLYSLGMAIIMPAVTILALDCFPDNRGAASAMQSFIQMSICAMVASVAVPLLNAEWLYFVLGQAAFLLIALLLRFNVRLK</sequence>
<keyword evidence="7 8" id="KW-0472">Membrane</keyword>
<dbReference type="InterPro" id="IPR011701">
    <property type="entry name" value="MFS"/>
</dbReference>
<dbReference type="InterPro" id="IPR036259">
    <property type="entry name" value="MFS_trans_sf"/>
</dbReference>
<dbReference type="PANTHER" id="PTHR23502">
    <property type="entry name" value="MAJOR FACILITATOR SUPERFAMILY"/>
    <property type="match status" value="1"/>
</dbReference>
<dbReference type="AlphaFoldDB" id="A0A0F9JIW2"/>
<keyword evidence="3" id="KW-0813">Transport</keyword>
<evidence type="ECO:0000256" key="3">
    <source>
        <dbReference type="ARBA" id="ARBA00022448"/>
    </source>
</evidence>
<feature type="transmembrane region" description="Helical" evidence="8">
    <location>
        <begin position="32"/>
        <end position="50"/>
    </location>
</feature>
<dbReference type="GO" id="GO:1990961">
    <property type="term" value="P:xenobiotic detoxification by transmembrane export across the plasma membrane"/>
    <property type="evidence" value="ECO:0007669"/>
    <property type="project" value="InterPro"/>
</dbReference>
<accession>A0A0F9JIW2</accession>
<feature type="transmembrane region" description="Helical" evidence="8">
    <location>
        <begin position="262"/>
        <end position="283"/>
    </location>
</feature>
<feature type="transmembrane region" description="Helical" evidence="8">
    <location>
        <begin position="83"/>
        <end position="104"/>
    </location>
</feature>
<comment type="caution">
    <text evidence="10">The sequence shown here is derived from an EMBL/GenBank/DDBJ whole genome shotgun (WGS) entry which is preliminary data.</text>
</comment>
<feature type="transmembrane region" description="Helical" evidence="8">
    <location>
        <begin position="116"/>
        <end position="138"/>
    </location>
</feature>
<feature type="transmembrane region" description="Helical" evidence="8">
    <location>
        <begin position="352"/>
        <end position="371"/>
    </location>
</feature>
<evidence type="ECO:0000256" key="8">
    <source>
        <dbReference type="SAM" id="Phobius"/>
    </source>
</evidence>
<reference evidence="10" key="1">
    <citation type="journal article" date="2015" name="Nature">
        <title>Complex archaea that bridge the gap between prokaryotes and eukaryotes.</title>
        <authorList>
            <person name="Spang A."/>
            <person name="Saw J.H."/>
            <person name="Jorgensen S.L."/>
            <person name="Zaremba-Niedzwiedzka K."/>
            <person name="Martijn J."/>
            <person name="Lind A.E."/>
            <person name="van Eijk R."/>
            <person name="Schleper C."/>
            <person name="Guy L."/>
            <person name="Ettema T.J."/>
        </authorList>
    </citation>
    <scope>NUCLEOTIDE SEQUENCE</scope>
</reference>
<protein>
    <recommendedName>
        <fullName evidence="9">Major facilitator superfamily (MFS) profile domain-containing protein</fullName>
    </recommendedName>
</protein>
<dbReference type="PANTHER" id="PTHR23502:SF132">
    <property type="entry name" value="POLYAMINE TRANSPORTER 2-RELATED"/>
    <property type="match status" value="1"/>
</dbReference>
<evidence type="ECO:0000256" key="5">
    <source>
        <dbReference type="ARBA" id="ARBA00022692"/>
    </source>
</evidence>
<feature type="transmembrane region" description="Helical" evidence="8">
    <location>
        <begin position="328"/>
        <end position="346"/>
    </location>
</feature>
<feature type="transmembrane region" description="Helical" evidence="8">
    <location>
        <begin position="231"/>
        <end position="250"/>
    </location>
</feature>
<evidence type="ECO:0000256" key="7">
    <source>
        <dbReference type="ARBA" id="ARBA00023136"/>
    </source>
</evidence>
<gene>
    <name evidence="10" type="ORF">LCGC14_1447460</name>
</gene>
<dbReference type="GO" id="GO:0005886">
    <property type="term" value="C:plasma membrane"/>
    <property type="evidence" value="ECO:0007669"/>
    <property type="project" value="UniProtKB-SubCell"/>
</dbReference>
<dbReference type="PROSITE" id="PS50850">
    <property type="entry name" value="MFS"/>
    <property type="match status" value="1"/>
</dbReference>
<dbReference type="EMBL" id="LAZR01009935">
    <property type="protein sequence ID" value="KKM69769.1"/>
    <property type="molecule type" value="Genomic_DNA"/>
</dbReference>
<dbReference type="InterPro" id="IPR020846">
    <property type="entry name" value="MFS_dom"/>
</dbReference>
<dbReference type="Pfam" id="PF07690">
    <property type="entry name" value="MFS_1"/>
    <property type="match status" value="1"/>
</dbReference>
<name>A0A0F9JIW2_9ZZZZ</name>
<dbReference type="InterPro" id="IPR004812">
    <property type="entry name" value="Efflux_drug-R_Bcr/CmlA"/>
</dbReference>
<evidence type="ECO:0000256" key="1">
    <source>
        <dbReference type="ARBA" id="ARBA00004651"/>
    </source>
</evidence>
<feature type="transmembrane region" description="Helical" evidence="8">
    <location>
        <begin position="144"/>
        <end position="165"/>
    </location>
</feature>
<evidence type="ECO:0000256" key="6">
    <source>
        <dbReference type="ARBA" id="ARBA00022989"/>
    </source>
</evidence>
<dbReference type="GO" id="GO:0015385">
    <property type="term" value="F:sodium:proton antiporter activity"/>
    <property type="evidence" value="ECO:0007669"/>
    <property type="project" value="TreeGrafter"/>
</dbReference>
<keyword evidence="4" id="KW-1003">Cell membrane</keyword>
<evidence type="ECO:0000256" key="4">
    <source>
        <dbReference type="ARBA" id="ARBA00022475"/>
    </source>
</evidence>